<dbReference type="CDD" id="cd15482">
    <property type="entry name" value="Sialidase_non-viral"/>
    <property type="match status" value="1"/>
</dbReference>
<reference evidence="2 3" key="1">
    <citation type="submission" date="2024-09" db="EMBL/GenBank/DDBJ databases">
        <authorList>
            <person name="Sun Q."/>
            <person name="Mori K."/>
        </authorList>
    </citation>
    <scope>NUCLEOTIDE SEQUENCE [LARGE SCALE GENOMIC DNA]</scope>
    <source>
        <strain evidence="2 3">JCM 12520</strain>
    </source>
</reference>
<dbReference type="Proteomes" id="UP001589619">
    <property type="component" value="Unassembled WGS sequence"/>
</dbReference>
<name>A0ABV5VVI5_9BACL</name>
<protein>
    <submittedName>
        <fullName evidence="2">Sialidase family protein</fullName>
    </submittedName>
</protein>
<accession>A0ABV5VVI5</accession>
<dbReference type="Pfam" id="PF13088">
    <property type="entry name" value="BNR_2"/>
    <property type="match status" value="1"/>
</dbReference>
<dbReference type="InterPro" id="IPR036278">
    <property type="entry name" value="Sialidase_sf"/>
</dbReference>
<dbReference type="Gene3D" id="2.120.10.10">
    <property type="match status" value="1"/>
</dbReference>
<evidence type="ECO:0000313" key="2">
    <source>
        <dbReference type="EMBL" id="MFB9752314.1"/>
    </source>
</evidence>
<dbReference type="RefSeq" id="WP_344911292.1">
    <property type="nucleotide sequence ID" value="NZ_BAAAYO010000010.1"/>
</dbReference>
<proteinExistence type="predicted"/>
<gene>
    <name evidence="2" type="ORF">ACFFNY_12170</name>
</gene>
<organism evidence="2 3">
    <name type="scientific">Paenibacillus hodogayensis</name>
    <dbReference type="NCBI Taxonomy" id="279208"/>
    <lineage>
        <taxon>Bacteria</taxon>
        <taxon>Bacillati</taxon>
        <taxon>Bacillota</taxon>
        <taxon>Bacilli</taxon>
        <taxon>Bacillales</taxon>
        <taxon>Paenibacillaceae</taxon>
        <taxon>Paenibacillus</taxon>
    </lineage>
</organism>
<dbReference type="InterPro" id="IPR011040">
    <property type="entry name" value="Sialidase"/>
</dbReference>
<dbReference type="EMBL" id="JBHMAG010000009">
    <property type="protein sequence ID" value="MFB9752314.1"/>
    <property type="molecule type" value="Genomic_DNA"/>
</dbReference>
<comment type="caution">
    <text evidence="2">The sequence shown here is derived from an EMBL/GenBank/DDBJ whole genome shotgun (WGS) entry which is preliminary data.</text>
</comment>
<feature type="domain" description="Sialidase" evidence="1">
    <location>
        <begin position="114"/>
        <end position="324"/>
    </location>
</feature>
<dbReference type="SUPFAM" id="SSF50939">
    <property type="entry name" value="Sialidases"/>
    <property type="match status" value="1"/>
</dbReference>
<keyword evidence="3" id="KW-1185">Reference proteome</keyword>
<evidence type="ECO:0000259" key="1">
    <source>
        <dbReference type="Pfam" id="PF13088"/>
    </source>
</evidence>
<sequence>MTTRRYELKAGKLVIVDKAEGERLCAFPAAAAFSVGEGSETFTRLFVFFSQTKDDANLPPSVGLRMSDDGGATWPHYQSHEWFPISLVRLPDGAIGGPSFVTEMIGGEVSDEQWVRWIESADGGMTWTVAEGRLVTPVPMRSVVSGSGRGGFAFTWLLDMGEGMLGAALYGYYEADTKYRTVWAQSTDRGATWSIVSTVAYDPQAGPEGYCEPTVARVADGTLLCVMRIGSNKPLYQSRSADNGRTWSVPVIVPGPAPELAHSVLPALRSLPDGKLALSYGRPGTRMLLSEDGSGQSWTSFATTYEGSTTGYTGIAIAGDGRLFLAGDKGANWQYDFSAGFPRPNPFTIWGRWVDIVECGE</sequence>
<evidence type="ECO:0000313" key="3">
    <source>
        <dbReference type="Proteomes" id="UP001589619"/>
    </source>
</evidence>